<dbReference type="GO" id="GO:0045300">
    <property type="term" value="F:stearoyl-[ACP] desaturase activity"/>
    <property type="evidence" value="ECO:0007669"/>
    <property type="project" value="InterPro"/>
</dbReference>
<dbReference type="AlphaFoldDB" id="A0A1S1QHF7"/>
<keyword evidence="9" id="KW-0275">Fatty acid biosynthesis</keyword>
<dbReference type="SUPFAM" id="SSF47240">
    <property type="entry name" value="Ferritin-like"/>
    <property type="match status" value="1"/>
</dbReference>
<gene>
    <name evidence="11" type="ORF">CC117_24005</name>
</gene>
<keyword evidence="6" id="KW-0560">Oxidoreductase</keyword>
<evidence type="ECO:0000256" key="1">
    <source>
        <dbReference type="ARBA" id="ARBA00001954"/>
    </source>
</evidence>
<evidence type="ECO:0000256" key="8">
    <source>
        <dbReference type="ARBA" id="ARBA00023098"/>
    </source>
</evidence>
<feature type="region of interest" description="Disordered" evidence="10">
    <location>
        <begin position="1"/>
        <end position="39"/>
    </location>
</feature>
<evidence type="ECO:0000313" key="12">
    <source>
        <dbReference type="Proteomes" id="UP000179627"/>
    </source>
</evidence>
<dbReference type="EMBL" id="MBLM01000135">
    <property type="protein sequence ID" value="OHV33097.1"/>
    <property type="molecule type" value="Genomic_DNA"/>
</dbReference>
<keyword evidence="8" id="KW-0443">Lipid metabolism</keyword>
<evidence type="ECO:0000313" key="11">
    <source>
        <dbReference type="EMBL" id="OHV33097.1"/>
    </source>
</evidence>
<dbReference type="InterPro" id="IPR012348">
    <property type="entry name" value="RNR-like"/>
</dbReference>
<evidence type="ECO:0000256" key="4">
    <source>
        <dbReference type="ARBA" id="ARBA00022723"/>
    </source>
</evidence>
<dbReference type="GO" id="GO:0046872">
    <property type="term" value="F:metal ion binding"/>
    <property type="evidence" value="ECO:0007669"/>
    <property type="project" value="UniProtKB-KW"/>
</dbReference>
<evidence type="ECO:0000256" key="2">
    <source>
        <dbReference type="ARBA" id="ARBA00008749"/>
    </source>
</evidence>
<accession>A0A1S1QHF7</accession>
<evidence type="ECO:0000256" key="9">
    <source>
        <dbReference type="ARBA" id="ARBA00023160"/>
    </source>
</evidence>
<dbReference type="InterPro" id="IPR009078">
    <property type="entry name" value="Ferritin-like_SF"/>
</dbReference>
<name>A0A1S1QHF7_9ACTN</name>
<dbReference type="Pfam" id="PF03405">
    <property type="entry name" value="FA_desaturase_2"/>
    <property type="match status" value="1"/>
</dbReference>
<sequence>MTNTSAPPPPPAPPAPSQAPSRTSDPVLRGPVRGPFLPPGDMEQAVTAYHLATSPARRWDVESAVNWSAADADRLTDGQRSAVRFVTLIEDHLPGYFAVYTRRFPLTADVDLADFAHHRELYHFTVRWAVEEDSHARALFRYQTESGIVDADTLRRELAVEGRKPFELPHDDAVALFAYALVQEKATQIYYQQLRAVVGDPVLAELLGRLSRDEARHFTFMADVVERYLRTHGDAVVEPIRDVIARFRMPLADTMRGYWRWALRIADTARYDHTDAYDHLIRIVNRAVDARTDRVEELTRFIAECRSGAAAPA</sequence>
<keyword evidence="5" id="KW-0276">Fatty acid metabolism</keyword>
<dbReference type="Proteomes" id="UP000179627">
    <property type="component" value="Unassembled WGS sequence"/>
</dbReference>
<evidence type="ECO:0000256" key="6">
    <source>
        <dbReference type="ARBA" id="ARBA00023002"/>
    </source>
</evidence>
<dbReference type="InterPro" id="IPR005067">
    <property type="entry name" value="Fatty_acid_desaturase-2"/>
</dbReference>
<keyword evidence="4" id="KW-0479">Metal-binding</keyword>
<evidence type="ECO:0000256" key="7">
    <source>
        <dbReference type="ARBA" id="ARBA00023004"/>
    </source>
</evidence>
<comment type="caution">
    <text evidence="11">The sequence shown here is derived from an EMBL/GenBank/DDBJ whole genome shotgun (WGS) entry which is preliminary data.</text>
</comment>
<keyword evidence="12" id="KW-1185">Reference proteome</keyword>
<reference evidence="12" key="1">
    <citation type="submission" date="2016-07" db="EMBL/GenBank/DDBJ databases">
        <title>Sequence Frankia sp. strain CcI1.17.</title>
        <authorList>
            <person name="Ghodhbane-Gtari F."/>
            <person name="Swanson E."/>
            <person name="Gueddou A."/>
            <person name="Morris K."/>
            <person name="Hezbri K."/>
            <person name="Ktari A."/>
            <person name="Nouioui I."/>
            <person name="Abebe-Akele F."/>
            <person name="Simpson S."/>
            <person name="Thomas K."/>
            <person name="Gtari M."/>
            <person name="Tisa L.S."/>
            <person name="Hurst S."/>
        </authorList>
    </citation>
    <scope>NUCLEOTIDE SEQUENCE [LARGE SCALE GENOMIC DNA]</scope>
    <source>
        <strain evidence="12">Cc1.17</strain>
    </source>
</reference>
<comment type="cofactor">
    <cofactor evidence="1">
        <name>Fe(2+)</name>
        <dbReference type="ChEBI" id="CHEBI:29033"/>
    </cofactor>
</comment>
<dbReference type="Gene3D" id="1.10.620.20">
    <property type="entry name" value="Ribonucleotide Reductase, subunit A"/>
    <property type="match status" value="1"/>
</dbReference>
<evidence type="ECO:0000256" key="5">
    <source>
        <dbReference type="ARBA" id="ARBA00022832"/>
    </source>
</evidence>
<feature type="compositionally biased region" description="Pro residues" evidence="10">
    <location>
        <begin position="1"/>
        <end position="17"/>
    </location>
</feature>
<comment type="similarity">
    <text evidence="2">Belongs to the fatty acid desaturase type 2 family.</text>
</comment>
<keyword evidence="7" id="KW-0408">Iron</keyword>
<protein>
    <submittedName>
        <fullName evidence="11">Acyl-ACP thioesterase</fullName>
    </submittedName>
</protein>
<evidence type="ECO:0000256" key="3">
    <source>
        <dbReference type="ARBA" id="ARBA00022516"/>
    </source>
</evidence>
<dbReference type="OrthoDB" id="9810404at2"/>
<dbReference type="GO" id="GO:0006633">
    <property type="term" value="P:fatty acid biosynthetic process"/>
    <property type="evidence" value="ECO:0007669"/>
    <property type="project" value="UniProtKB-KW"/>
</dbReference>
<keyword evidence="3" id="KW-0444">Lipid biosynthesis</keyword>
<organism evidence="11 12">
    <name type="scientific">Parafrankia colletiae</name>
    <dbReference type="NCBI Taxonomy" id="573497"/>
    <lineage>
        <taxon>Bacteria</taxon>
        <taxon>Bacillati</taxon>
        <taxon>Actinomycetota</taxon>
        <taxon>Actinomycetes</taxon>
        <taxon>Frankiales</taxon>
        <taxon>Frankiaceae</taxon>
        <taxon>Parafrankia</taxon>
    </lineage>
</organism>
<evidence type="ECO:0000256" key="10">
    <source>
        <dbReference type="SAM" id="MobiDB-lite"/>
    </source>
</evidence>
<dbReference type="RefSeq" id="WP_071087480.1">
    <property type="nucleotide sequence ID" value="NZ_MBLM01000135.1"/>
</dbReference>
<proteinExistence type="inferred from homology"/>